<keyword evidence="5" id="KW-0862">Zinc</keyword>
<proteinExistence type="predicted"/>
<feature type="region of interest" description="Disordered" evidence="8">
    <location>
        <begin position="1"/>
        <end position="172"/>
    </location>
</feature>
<dbReference type="PANTHER" id="PTHR24406">
    <property type="entry name" value="TRANSCRIPTIONAL REPRESSOR CTCFL-RELATED"/>
    <property type="match status" value="1"/>
</dbReference>
<evidence type="ECO:0000259" key="9">
    <source>
        <dbReference type="PROSITE" id="PS50157"/>
    </source>
</evidence>
<sequence>MEEFYKELNRPPPPVKLETADVENAVNTSTTDDLLTGLDELGELMETEQKKEEEDMAKLAEYMDQEEKEPTSLIKKRRGKKSTPDGDEKRPNEETKSPLTTFGHSSRPRRSVNYANIERGDEAQAQSLVTEFTSSKKRPKRSRDELDENYEEENGNTSKRKNKKRSSWLSTVGKQSSNNIQLLFDEEQCREAEFALCVPSISDERPSSEYRTIGKALDSHVAIRRASGGFRRFVAWLSDSRIITMMTTVERRHVMNTDSEDKRLVKSVRHVYNSMPQHYRRDWEYAAKMDVFESRHFVQGLSMPVSEIVMKSSVEKPPRNDGVYVQSNCCSMQPQLSEMRQVAEHYLSEHDVVHFFGCDFCHKVFTSRFELTKHDCHDFATMLLEKTMRQESLEMQAAYMFLCCSECGLWLPVKTSISGMKGWNYFATALANHTCLPLVSIIVYFREALPDDGRSIRMSFQFVCSVDVCFPLSCQECKTEDFRTVAEAEDHFLKNHVPLQCSKCPKTFGTEFLFKHHQQIHIAQSAQFANYLTYSATYQPPPNSGRLPHIGFKSEITTIGGFTAVEVAALESADAQADEEFVEPFADTKKAKLLRWRRPDSEKKAKSSDSDSTFSMEKDKLTDSESDSYSSSSETGSSNKRKKAKKDKKQQKKKEFRPDFGYEHINRNELFGREKEEQQAIDGLEKLMHKKLFHTGEHLLNPEDVLKFLEEAVEPKLPVETDSGLAEEIAEATLKIVNLPISNCIDPLKDLMLINKIFYYCKSCQMVFSTDPQEHCSTICETSEDDLMELFHAGCGPYHGIRCVSPACDRKMCSVTSLRNHASTVHNITVALEMMPPSATEILLCHRYDRSMMMLAKHFCEMQTESRTPMARFTDLECYMPFNGLLERKSVLPSLTPAAGSQFARPILPRNNGSLVNGRLAHSGVLVSGSSVSHQLLKSAMNVKPYRIPRTSRWYSCQWCDREFEQLASFVQHLTKTHIHPCQLCGKAFSNAACKRSHTCQRGFDSDGSHRSILTGSCAVCKDRFPIEILFSHYLKRHFSVVEYNQATGEMLPLASDIRLEPLAASRSFDPIAQAPSIGLQEMRTDYRLKLIKMSATPVHGVSLSQLSTRIAPMGSYAMVPPSLKNLDPRLMCYMCEMTHDSVSELLVHLEEAHPERWDQCPFCQTKVDGHHDLQKHLMEAHVIHQDGKTICEFCNESHYRFMCSHLLYRCRKKPCCTICGQKAQDPAVNYSHMRRSHAVTFKRFQCAFCPALFISIGEYYDHTCVGQQARVYSCCCSPDKYFPSVNGFCDHFDSMHVIRNRCKICNIDAPSQENLARHRMSHIIAEAVRNPPRQVFILEKSLFPKKPQVHSSYHRWMEGGVPPPSYIKSTDRSMLNFSTTLMGRESPELTAPINAATGRKLTLFDVLEGGLSTNGNGSQQRVVTLQTANRVDTSPPAKSTQSGDDVIMLSDDDDDLNIVYDSSAQNGAGKNGSPDESLQNGQSGQSQQFSSQVRVEQSEKGYGTSEQPGYVVDDETEVVEPRKTPLGSEPVVKEVVDENGDDELAVVAEVENATGILPSSISFAREKKFKCAQCSNAYYTNGSLQVHIQGHKQDAGAQSCGETYGLPVNCAAFICRNCCIVFENQRKYDEHTKIHGDTIHACNHCSGIAFNLVTIANHMNAHNNRAVTYGCGTCTVKFHSDLALMDHLHITHDVKLFYFCKVCGFGSTDPDRVVNHMSVHSDHHYTMVQRFGACPVQLLNYEPDDEQKFRMKWQSKAIELYEPSDCTHRSMLLSNETVVSCKTCHCTVSNFFFFFHASGEQKIEFFCCFI</sequence>
<feature type="compositionally biased region" description="Polar residues" evidence="8">
    <location>
        <begin position="124"/>
        <end position="133"/>
    </location>
</feature>
<feature type="compositionally biased region" description="Low complexity" evidence="8">
    <location>
        <begin position="1477"/>
        <end position="1496"/>
    </location>
</feature>
<evidence type="ECO:0000256" key="7">
    <source>
        <dbReference type="PROSITE-ProRule" id="PRU00042"/>
    </source>
</evidence>
<feature type="region of interest" description="Disordered" evidence="8">
    <location>
        <begin position="597"/>
        <end position="658"/>
    </location>
</feature>
<keyword evidence="11" id="KW-1185">Reference proteome</keyword>
<dbReference type="Proteomes" id="UP000005237">
    <property type="component" value="Unassembled WGS sequence"/>
</dbReference>
<dbReference type="GO" id="GO:0008270">
    <property type="term" value="F:zinc ion binding"/>
    <property type="evidence" value="ECO:0007669"/>
    <property type="project" value="UniProtKB-KW"/>
</dbReference>
<dbReference type="PROSITE" id="PS00028">
    <property type="entry name" value="ZINC_FINGER_C2H2_1"/>
    <property type="match status" value="6"/>
</dbReference>
<dbReference type="InterPro" id="IPR050888">
    <property type="entry name" value="ZnF_C2H2-type_TF"/>
</dbReference>
<dbReference type="GO" id="GO:0005634">
    <property type="term" value="C:nucleus"/>
    <property type="evidence" value="ECO:0007669"/>
    <property type="project" value="UniProtKB-SubCell"/>
</dbReference>
<feature type="compositionally biased region" description="Basic and acidic residues" evidence="8">
    <location>
        <begin position="82"/>
        <end position="96"/>
    </location>
</feature>
<feature type="compositionally biased region" description="Low complexity" evidence="8">
    <location>
        <begin position="627"/>
        <end position="638"/>
    </location>
</feature>
<keyword evidence="4 7" id="KW-0863">Zinc-finger</keyword>
<evidence type="ECO:0000256" key="4">
    <source>
        <dbReference type="ARBA" id="ARBA00022771"/>
    </source>
</evidence>
<evidence type="ECO:0000256" key="8">
    <source>
        <dbReference type="SAM" id="MobiDB-lite"/>
    </source>
</evidence>
<evidence type="ECO:0000256" key="1">
    <source>
        <dbReference type="ARBA" id="ARBA00004123"/>
    </source>
</evidence>
<feature type="compositionally biased region" description="Acidic residues" evidence="8">
    <location>
        <begin position="145"/>
        <end position="154"/>
    </location>
</feature>
<feature type="compositionally biased region" description="Basic and acidic residues" evidence="8">
    <location>
        <begin position="597"/>
        <end position="609"/>
    </location>
</feature>
<dbReference type="PROSITE" id="PS50157">
    <property type="entry name" value="ZINC_FINGER_C2H2_2"/>
    <property type="match status" value="3"/>
</dbReference>
<feature type="compositionally biased region" description="Low complexity" evidence="8">
    <location>
        <begin position="30"/>
        <end position="39"/>
    </location>
</feature>
<evidence type="ECO:0000313" key="10">
    <source>
        <dbReference type="EnsemblMetazoa" id="CJA14904a.1"/>
    </source>
</evidence>
<reference evidence="10" key="2">
    <citation type="submission" date="2022-06" db="UniProtKB">
        <authorList>
            <consortium name="EnsemblMetazoa"/>
        </authorList>
    </citation>
    <scope>IDENTIFICATION</scope>
    <source>
        <strain evidence="10">DF5081</strain>
    </source>
</reference>
<evidence type="ECO:0000256" key="2">
    <source>
        <dbReference type="ARBA" id="ARBA00022723"/>
    </source>
</evidence>
<dbReference type="Gene3D" id="3.30.160.60">
    <property type="entry name" value="Classic Zinc Finger"/>
    <property type="match status" value="1"/>
</dbReference>
<feature type="region of interest" description="Disordered" evidence="8">
    <location>
        <begin position="1428"/>
        <end position="1515"/>
    </location>
</feature>
<keyword evidence="2" id="KW-0479">Metal-binding</keyword>
<feature type="compositionally biased region" description="Polar residues" evidence="8">
    <location>
        <begin position="1428"/>
        <end position="1444"/>
    </location>
</feature>
<evidence type="ECO:0000256" key="3">
    <source>
        <dbReference type="ARBA" id="ARBA00022737"/>
    </source>
</evidence>
<evidence type="ECO:0000256" key="6">
    <source>
        <dbReference type="ARBA" id="ARBA00023242"/>
    </source>
</evidence>
<feature type="compositionally biased region" description="Basic residues" evidence="8">
    <location>
        <begin position="639"/>
        <end position="655"/>
    </location>
</feature>
<dbReference type="SMART" id="SM00355">
    <property type="entry name" value="ZnF_C2H2"/>
    <property type="match status" value="16"/>
</dbReference>
<keyword evidence="6" id="KW-0539">Nucleus</keyword>
<feature type="compositionally biased region" description="Basic and acidic residues" evidence="8">
    <location>
        <begin position="47"/>
        <end position="58"/>
    </location>
</feature>
<evidence type="ECO:0000256" key="5">
    <source>
        <dbReference type="ARBA" id="ARBA00022833"/>
    </source>
</evidence>
<comment type="subcellular location">
    <subcellularLocation>
        <location evidence="1">Nucleus</location>
    </subcellularLocation>
</comment>
<accession>A0A8R1DXC2</accession>
<protein>
    <recommendedName>
        <fullName evidence="9">C2H2-type domain-containing protein</fullName>
    </recommendedName>
</protein>
<feature type="domain" description="C2H2-type" evidence="9">
    <location>
        <begin position="499"/>
        <end position="526"/>
    </location>
</feature>
<feature type="domain" description="C2H2-type" evidence="9">
    <location>
        <begin position="1570"/>
        <end position="1597"/>
    </location>
</feature>
<organism evidence="10 11">
    <name type="scientific">Caenorhabditis japonica</name>
    <dbReference type="NCBI Taxonomy" id="281687"/>
    <lineage>
        <taxon>Eukaryota</taxon>
        <taxon>Metazoa</taxon>
        <taxon>Ecdysozoa</taxon>
        <taxon>Nematoda</taxon>
        <taxon>Chromadorea</taxon>
        <taxon>Rhabditida</taxon>
        <taxon>Rhabditina</taxon>
        <taxon>Rhabditomorpha</taxon>
        <taxon>Rhabditoidea</taxon>
        <taxon>Rhabditidae</taxon>
        <taxon>Peloderinae</taxon>
        <taxon>Caenorhabditis</taxon>
    </lineage>
</organism>
<dbReference type="InterPro" id="IPR036236">
    <property type="entry name" value="Znf_C2H2_sf"/>
</dbReference>
<reference evidence="11" key="1">
    <citation type="submission" date="2010-08" db="EMBL/GenBank/DDBJ databases">
        <authorList>
            <consortium name="Caenorhabditis japonica Sequencing Consortium"/>
            <person name="Wilson R.K."/>
        </authorList>
    </citation>
    <scope>NUCLEOTIDE SEQUENCE [LARGE SCALE GENOMIC DNA]</scope>
    <source>
        <strain evidence="11">DF5081</strain>
    </source>
</reference>
<feature type="domain" description="C2H2-type" evidence="9">
    <location>
        <begin position="955"/>
        <end position="978"/>
    </location>
</feature>
<dbReference type="EnsemblMetazoa" id="CJA14904a.1">
    <property type="protein sequence ID" value="CJA14904a.1"/>
    <property type="gene ID" value="WBGene00134108"/>
</dbReference>
<dbReference type="InterPro" id="IPR013087">
    <property type="entry name" value="Znf_C2H2_type"/>
</dbReference>
<dbReference type="SUPFAM" id="SSF57667">
    <property type="entry name" value="beta-beta-alpha zinc fingers"/>
    <property type="match status" value="1"/>
</dbReference>
<keyword evidence="3" id="KW-0677">Repeat</keyword>
<evidence type="ECO:0000313" key="11">
    <source>
        <dbReference type="Proteomes" id="UP000005237"/>
    </source>
</evidence>
<name>A0A8R1DXC2_CAEJA</name>